<feature type="domain" description="Fatty acid hydroxylase" evidence="6">
    <location>
        <begin position="96"/>
        <end position="230"/>
    </location>
</feature>
<comment type="caution">
    <text evidence="7">The sequence shown here is derived from an EMBL/GenBank/DDBJ whole genome shotgun (WGS) entry which is preliminary data.</text>
</comment>
<dbReference type="AlphaFoldDB" id="A0A561Q1P8"/>
<comment type="subcellular location">
    <subcellularLocation>
        <location evidence="1">Membrane</location>
    </subcellularLocation>
</comment>
<organism evidence="7 8">
    <name type="scientific">Chitinophaga polysaccharea</name>
    <dbReference type="NCBI Taxonomy" id="1293035"/>
    <lineage>
        <taxon>Bacteria</taxon>
        <taxon>Pseudomonadati</taxon>
        <taxon>Bacteroidota</taxon>
        <taxon>Chitinophagia</taxon>
        <taxon>Chitinophagales</taxon>
        <taxon>Chitinophagaceae</taxon>
        <taxon>Chitinophaga</taxon>
    </lineage>
</organism>
<dbReference type="PANTHER" id="PTHR11863">
    <property type="entry name" value="STEROL DESATURASE"/>
    <property type="match status" value="1"/>
</dbReference>
<evidence type="ECO:0000313" key="7">
    <source>
        <dbReference type="EMBL" id="TWF44307.1"/>
    </source>
</evidence>
<sequence length="235" mass="27944">MMDLFLQNIQSWPLWVLCIFFLVENAAIMLGVLALGNRLQHKPAAVMFSYSLHQWRMAWTTTLLNTLVTYTGYWMWTKRYISLSTDLSVQVLIDALFLFLAMDFLMYVFHYGIHKTWLYKVLHRLHHEAVDPEPIDLFVLHPLETLSFGALWLFLLLLFDVNIYGVIIYLVINVIFGMAGHLGMEPVPENIRQWRVLKYLGTSTFHHTHHRDEQCNFGFYTNIWDRLFHTFRENR</sequence>
<dbReference type="GO" id="GO:0016491">
    <property type="term" value="F:oxidoreductase activity"/>
    <property type="evidence" value="ECO:0007669"/>
    <property type="project" value="InterPro"/>
</dbReference>
<evidence type="ECO:0000256" key="5">
    <source>
        <dbReference type="SAM" id="Phobius"/>
    </source>
</evidence>
<keyword evidence="8" id="KW-1185">Reference proteome</keyword>
<dbReference type="RefSeq" id="WP_246121036.1">
    <property type="nucleotide sequence ID" value="NZ_VIWO01000001.1"/>
</dbReference>
<feature type="transmembrane region" description="Helical" evidence="5">
    <location>
        <begin position="57"/>
        <end position="76"/>
    </location>
</feature>
<keyword evidence="2 5" id="KW-0812">Transmembrane</keyword>
<dbReference type="EMBL" id="VIWO01000001">
    <property type="protein sequence ID" value="TWF44307.1"/>
    <property type="molecule type" value="Genomic_DNA"/>
</dbReference>
<dbReference type="GO" id="GO:0016020">
    <property type="term" value="C:membrane"/>
    <property type="evidence" value="ECO:0007669"/>
    <property type="project" value="UniProtKB-SubCell"/>
</dbReference>
<evidence type="ECO:0000259" key="6">
    <source>
        <dbReference type="Pfam" id="PF04116"/>
    </source>
</evidence>
<dbReference type="InterPro" id="IPR006694">
    <property type="entry name" value="Fatty_acid_hydroxylase"/>
</dbReference>
<dbReference type="GO" id="GO:0005506">
    <property type="term" value="F:iron ion binding"/>
    <property type="evidence" value="ECO:0007669"/>
    <property type="project" value="InterPro"/>
</dbReference>
<dbReference type="Proteomes" id="UP000320811">
    <property type="component" value="Unassembled WGS sequence"/>
</dbReference>
<feature type="transmembrane region" description="Helical" evidence="5">
    <location>
        <begin position="12"/>
        <end position="36"/>
    </location>
</feature>
<accession>A0A561Q1P8</accession>
<gene>
    <name evidence="7" type="ORF">FHW36_101226</name>
</gene>
<evidence type="ECO:0000256" key="4">
    <source>
        <dbReference type="ARBA" id="ARBA00023136"/>
    </source>
</evidence>
<evidence type="ECO:0000256" key="1">
    <source>
        <dbReference type="ARBA" id="ARBA00004370"/>
    </source>
</evidence>
<evidence type="ECO:0000256" key="2">
    <source>
        <dbReference type="ARBA" id="ARBA00022692"/>
    </source>
</evidence>
<keyword evidence="4 5" id="KW-0472">Membrane</keyword>
<evidence type="ECO:0000256" key="3">
    <source>
        <dbReference type="ARBA" id="ARBA00022989"/>
    </source>
</evidence>
<proteinExistence type="predicted"/>
<dbReference type="GO" id="GO:0008610">
    <property type="term" value="P:lipid biosynthetic process"/>
    <property type="evidence" value="ECO:0007669"/>
    <property type="project" value="InterPro"/>
</dbReference>
<feature type="transmembrane region" description="Helical" evidence="5">
    <location>
        <begin position="96"/>
        <end position="114"/>
    </location>
</feature>
<reference evidence="7 8" key="1">
    <citation type="submission" date="2019-06" db="EMBL/GenBank/DDBJ databases">
        <title>Sorghum-associated microbial communities from plants grown in Nebraska, USA.</title>
        <authorList>
            <person name="Schachtman D."/>
        </authorList>
    </citation>
    <scope>NUCLEOTIDE SEQUENCE [LARGE SCALE GENOMIC DNA]</scope>
    <source>
        <strain evidence="7 8">1209</strain>
    </source>
</reference>
<dbReference type="InterPro" id="IPR050307">
    <property type="entry name" value="Sterol_Desaturase_Related"/>
</dbReference>
<dbReference type="Pfam" id="PF04116">
    <property type="entry name" value="FA_hydroxylase"/>
    <property type="match status" value="1"/>
</dbReference>
<keyword evidence="3 5" id="KW-1133">Transmembrane helix</keyword>
<name>A0A561Q1P8_9BACT</name>
<evidence type="ECO:0000313" key="8">
    <source>
        <dbReference type="Proteomes" id="UP000320811"/>
    </source>
</evidence>
<protein>
    <submittedName>
        <fullName evidence="7">Sterol desaturase/sphingolipid hydroxylase (Fatty acid hydroxylase superfamily)</fullName>
    </submittedName>
</protein>